<evidence type="ECO:0000313" key="11">
    <source>
        <dbReference type="Proteomes" id="UP000004949"/>
    </source>
</evidence>
<evidence type="ECO:0000256" key="3">
    <source>
        <dbReference type="ARBA" id="ARBA00022448"/>
    </source>
</evidence>
<keyword evidence="4" id="KW-1003">Cell membrane</keyword>
<feature type="transmembrane region" description="Helical" evidence="9">
    <location>
        <begin position="259"/>
        <end position="278"/>
    </location>
</feature>
<protein>
    <submittedName>
        <fullName evidence="10">Major intrinsic protein</fullName>
    </submittedName>
</protein>
<sequence length="379" mass="41489">MNDMEVRLLSPLAGNDVQTEIVMTENIPPQKDDVKASENLQNDQSTSHHHSHFHLPHIRIPNIHWPHFHIHFHDRPLAGEPHPERPFHWRLYGCEAVATAVLMIIGLICVILLSAPGTMVAAYLAQHPILQTGLCGLGFGLAGTAAAMTPFGKVSGAHLNPSVTLAFMLSRKIVWIDALGYAVAQIIGALTGTLVVYELGACFASWRHLATEAHYGATIPDTNISIIYALLSEAGVTGLLIIVLYWLAAHPRFKRITPWIGGIFFFLMNPVTAWLSGNSANFARSLAPALFAGEWTNLWVYLLGPFAGSALAVLAIQSDIFGKIHLLEARLVNFGHHGRVPHMDDPHFKHAPPEHYDAYKAHLESIVTNRASGPSAEAE</sequence>
<dbReference type="GO" id="GO:0015250">
    <property type="term" value="F:water channel activity"/>
    <property type="evidence" value="ECO:0007669"/>
    <property type="project" value="TreeGrafter"/>
</dbReference>
<keyword evidence="11" id="KW-1185">Reference proteome</keyword>
<organism evidence="10 11">
    <name type="scientific">Gluconobacter morbifer G707</name>
    <dbReference type="NCBI Taxonomy" id="1088869"/>
    <lineage>
        <taxon>Bacteria</taxon>
        <taxon>Pseudomonadati</taxon>
        <taxon>Pseudomonadota</taxon>
        <taxon>Alphaproteobacteria</taxon>
        <taxon>Acetobacterales</taxon>
        <taxon>Acetobacteraceae</taxon>
        <taxon>Gluconobacter</taxon>
    </lineage>
</organism>
<dbReference type="GO" id="GO:0005886">
    <property type="term" value="C:plasma membrane"/>
    <property type="evidence" value="ECO:0007669"/>
    <property type="project" value="UniProtKB-SubCell"/>
</dbReference>
<evidence type="ECO:0000313" key="10">
    <source>
        <dbReference type="EMBL" id="EHH69670.1"/>
    </source>
</evidence>
<evidence type="ECO:0000256" key="7">
    <source>
        <dbReference type="ARBA" id="ARBA00023136"/>
    </source>
</evidence>
<feature type="transmembrane region" description="Helical" evidence="9">
    <location>
        <begin position="298"/>
        <end position="316"/>
    </location>
</feature>
<dbReference type="Pfam" id="PF00230">
    <property type="entry name" value="MIP"/>
    <property type="match status" value="1"/>
</dbReference>
<comment type="subcellular location">
    <subcellularLocation>
        <location evidence="1">Cell membrane</location>
        <topology evidence="1">Multi-pass membrane protein</topology>
    </subcellularLocation>
</comment>
<dbReference type="AlphaFoldDB" id="G6XHL2"/>
<dbReference type="STRING" id="1088869.GMO_09780"/>
<comment type="caution">
    <text evidence="10">The sequence shown here is derived from an EMBL/GenBank/DDBJ whole genome shotgun (WGS) entry which is preliminary data.</text>
</comment>
<evidence type="ECO:0000256" key="5">
    <source>
        <dbReference type="ARBA" id="ARBA00022692"/>
    </source>
</evidence>
<feature type="transmembrane region" description="Helical" evidence="9">
    <location>
        <begin position="96"/>
        <end position="123"/>
    </location>
</feature>
<comment type="similarity">
    <text evidence="2 8">Belongs to the MIP/aquaporin (TC 1.A.8) family.</text>
</comment>
<feature type="transmembrane region" description="Helical" evidence="9">
    <location>
        <begin position="129"/>
        <end position="152"/>
    </location>
</feature>
<dbReference type="InterPro" id="IPR000425">
    <property type="entry name" value="MIP"/>
</dbReference>
<keyword evidence="7 9" id="KW-0472">Membrane</keyword>
<dbReference type="Gene3D" id="1.20.1080.10">
    <property type="entry name" value="Glycerol uptake facilitator protein"/>
    <property type="match status" value="1"/>
</dbReference>
<name>G6XHL2_9PROT</name>
<proteinExistence type="inferred from homology"/>
<feature type="transmembrane region" description="Helical" evidence="9">
    <location>
        <begin position="226"/>
        <end position="247"/>
    </location>
</feature>
<dbReference type="InterPro" id="IPR023271">
    <property type="entry name" value="Aquaporin-like"/>
</dbReference>
<dbReference type="PATRIC" id="fig|1088869.3.peg.983"/>
<dbReference type="Proteomes" id="UP000004949">
    <property type="component" value="Unassembled WGS sequence"/>
</dbReference>
<accession>G6XHL2</accession>
<evidence type="ECO:0000256" key="9">
    <source>
        <dbReference type="SAM" id="Phobius"/>
    </source>
</evidence>
<keyword evidence="6 9" id="KW-1133">Transmembrane helix</keyword>
<feature type="transmembrane region" description="Helical" evidence="9">
    <location>
        <begin position="173"/>
        <end position="206"/>
    </location>
</feature>
<gene>
    <name evidence="10" type="ORF">GMO_09780</name>
</gene>
<dbReference type="SUPFAM" id="SSF81338">
    <property type="entry name" value="Aquaporin-like"/>
    <property type="match status" value="1"/>
</dbReference>
<dbReference type="PRINTS" id="PR00783">
    <property type="entry name" value="MINTRINSICP"/>
</dbReference>
<keyword evidence="5 8" id="KW-0812">Transmembrane</keyword>
<dbReference type="InterPro" id="IPR022357">
    <property type="entry name" value="MIP_CS"/>
</dbReference>
<dbReference type="PANTHER" id="PTHR19139">
    <property type="entry name" value="AQUAPORIN TRANSPORTER"/>
    <property type="match status" value="1"/>
</dbReference>
<evidence type="ECO:0000256" key="8">
    <source>
        <dbReference type="RuleBase" id="RU000477"/>
    </source>
</evidence>
<reference evidence="10 11" key="1">
    <citation type="submission" date="2011-10" db="EMBL/GenBank/DDBJ databases">
        <title>Genome sequence of Gluconobacter morbifer G707, isolated from Drosophila gut.</title>
        <authorList>
            <person name="Lee W.-J."/>
            <person name="Kim E.-K."/>
        </authorList>
    </citation>
    <scope>NUCLEOTIDE SEQUENCE [LARGE SCALE GENOMIC DNA]</scope>
    <source>
        <strain evidence="10 11">G707</strain>
    </source>
</reference>
<dbReference type="PROSITE" id="PS00221">
    <property type="entry name" value="MIP"/>
    <property type="match status" value="1"/>
</dbReference>
<dbReference type="InterPro" id="IPR034294">
    <property type="entry name" value="Aquaporin_transptr"/>
</dbReference>
<evidence type="ECO:0000256" key="4">
    <source>
        <dbReference type="ARBA" id="ARBA00022475"/>
    </source>
</evidence>
<evidence type="ECO:0000256" key="6">
    <source>
        <dbReference type="ARBA" id="ARBA00022989"/>
    </source>
</evidence>
<dbReference type="EMBL" id="AGQV01000001">
    <property type="protein sequence ID" value="EHH69670.1"/>
    <property type="molecule type" value="Genomic_DNA"/>
</dbReference>
<evidence type="ECO:0000256" key="1">
    <source>
        <dbReference type="ARBA" id="ARBA00004651"/>
    </source>
</evidence>
<dbReference type="eggNOG" id="COG0580">
    <property type="taxonomic scope" value="Bacteria"/>
</dbReference>
<evidence type="ECO:0000256" key="2">
    <source>
        <dbReference type="ARBA" id="ARBA00006175"/>
    </source>
</evidence>
<dbReference type="PANTHER" id="PTHR19139:SF199">
    <property type="entry name" value="MIP17260P"/>
    <property type="match status" value="1"/>
</dbReference>
<keyword evidence="3 8" id="KW-0813">Transport</keyword>